<dbReference type="Gene3D" id="3.40.50.720">
    <property type="entry name" value="NAD(P)-binding Rossmann-like Domain"/>
    <property type="match status" value="1"/>
</dbReference>
<organism evidence="12 13">
    <name type="scientific">Rhodococcus wratislaviensis</name>
    <name type="common">Tsukamurella wratislaviensis</name>
    <dbReference type="NCBI Taxonomy" id="44752"/>
    <lineage>
        <taxon>Bacteria</taxon>
        <taxon>Bacillati</taxon>
        <taxon>Actinomycetota</taxon>
        <taxon>Actinomycetes</taxon>
        <taxon>Mycobacteriales</taxon>
        <taxon>Nocardiaceae</taxon>
        <taxon>Rhodococcus</taxon>
    </lineage>
</organism>
<dbReference type="InterPro" id="IPR051793">
    <property type="entry name" value="NADH:flavin_oxidoreductase"/>
</dbReference>
<evidence type="ECO:0000256" key="6">
    <source>
        <dbReference type="ARBA" id="ARBA00022723"/>
    </source>
</evidence>
<evidence type="ECO:0000256" key="9">
    <source>
        <dbReference type="ARBA" id="ARBA00023014"/>
    </source>
</evidence>
<protein>
    <recommendedName>
        <fullName evidence="14">2,4-dienoyl-CoA reductase (NADPH2)</fullName>
    </recommendedName>
</protein>
<evidence type="ECO:0000259" key="11">
    <source>
        <dbReference type="Pfam" id="PF07992"/>
    </source>
</evidence>
<dbReference type="Pfam" id="PF00724">
    <property type="entry name" value="Oxidored_FMN"/>
    <property type="match status" value="1"/>
</dbReference>
<dbReference type="GO" id="GO:0051536">
    <property type="term" value="F:iron-sulfur cluster binding"/>
    <property type="evidence" value="ECO:0007669"/>
    <property type="project" value="UniProtKB-KW"/>
</dbReference>
<evidence type="ECO:0000256" key="8">
    <source>
        <dbReference type="ARBA" id="ARBA00023004"/>
    </source>
</evidence>
<evidence type="ECO:0000256" key="1">
    <source>
        <dbReference type="ARBA" id="ARBA00001917"/>
    </source>
</evidence>
<dbReference type="RefSeq" id="WP_124395508.1">
    <property type="nucleotide sequence ID" value="NZ_BHYM01000081.1"/>
</dbReference>
<dbReference type="SUPFAM" id="SSF51395">
    <property type="entry name" value="FMN-linked oxidoreductases"/>
    <property type="match status" value="1"/>
</dbReference>
<dbReference type="GO" id="GO:0008670">
    <property type="term" value="F:2,4-dienoyl-CoA reductase (NADPH) activity"/>
    <property type="evidence" value="ECO:0007669"/>
    <property type="project" value="TreeGrafter"/>
</dbReference>
<dbReference type="InterPro" id="IPR013785">
    <property type="entry name" value="Aldolase_TIM"/>
</dbReference>
<keyword evidence="7" id="KW-0560">Oxidoreductase</keyword>
<dbReference type="InterPro" id="IPR023753">
    <property type="entry name" value="FAD/NAD-binding_dom"/>
</dbReference>
<evidence type="ECO:0008006" key="14">
    <source>
        <dbReference type="Google" id="ProtNLM"/>
    </source>
</evidence>
<comment type="similarity">
    <text evidence="3">In the N-terminal section; belongs to the NADH:flavin oxidoreductase/NADH oxidase family.</text>
</comment>
<accession>A0A402CJV1</accession>
<keyword evidence="9" id="KW-0411">Iron-sulfur</keyword>
<comment type="caution">
    <text evidence="12">The sequence shown here is derived from an EMBL/GenBank/DDBJ whole genome shotgun (WGS) entry which is preliminary data.</text>
</comment>
<dbReference type="Gene3D" id="3.50.50.60">
    <property type="entry name" value="FAD/NAD(P)-binding domain"/>
    <property type="match status" value="1"/>
</dbReference>
<keyword evidence="8" id="KW-0408">Iron</keyword>
<evidence type="ECO:0000313" key="13">
    <source>
        <dbReference type="Proteomes" id="UP000287519"/>
    </source>
</evidence>
<dbReference type="PANTHER" id="PTHR42917:SF2">
    <property type="entry name" value="2,4-DIENOYL-COA REDUCTASE [(2E)-ENOYL-COA-PRODUCING]"/>
    <property type="match status" value="1"/>
</dbReference>
<evidence type="ECO:0000256" key="7">
    <source>
        <dbReference type="ARBA" id="ARBA00023002"/>
    </source>
</evidence>
<name>A0A402CJV1_RHOWR</name>
<evidence type="ECO:0000259" key="10">
    <source>
        <dbReference type="Pfam" id="PF00724"/>
    </source>
</evidence>
<feature type="domain" description="NADH:flavin oxidoreductase/NADH oxidase N-terminal" evidence="10">
    <location>
        <begin position="7"/>
        <end position="328"/>
    </location>
</feature>
<dbReference type="Pfam" id="PF07992">
    <property type="entry name" value="Pyr_redox_2"/>
    <property type="match status" value="1"/>
</dbReference>
<gene>
    <name evidence="12" type="ORF">Rhow_008123</name>
</gene>
<keyword evidence="13" id="KW-1185">Reference proteome</keyword>
<dbReference type="InterPro" id="IPR023967">
    <property type="entry name" value="CHP03996_oxidoreductase"/>
</dbReference>
<keyword evidence="6" id="KW-0479">Metal-binding</keyword>
<evidence type="ECO:0000256" key="3">
    <source>
        <dbReference type="ARBA" id="ARBA00011048"/>
    </source>
</evidence>
<reference evidence="12 13" key="1">
    <citation type="submission" date="2018-11" db="EMBL/GenBank/DDBJ databases">
        <title>Microbial catabolism of amino acid.</title>
        <authorList>
            <person name="Hibi M."/>
            <person name="Ogawa J."/>
        </authorList>
    </citation>
    <scope>NUCLEOTIDE SEQUENCE [LARGE SCALE GENOMIC DNA]</scope>
    <source>
        <strain evidence="12 13">C31-06</strain>
    </source>
</reference>
<dbReference type="SUPFAM" id="SSF51905">
    <property type="entry name" value="FAD/NAD(P)-binding domain"/>
    <property type="match status" value="1"/>
</dbReference>
<dbReference type="NCBIfam" id="TIGR03996">
    <property type="entry name" value="mycofact_OYE_1"/>
    <property type="match status" value="1"/>
</dbReference>
<keyword evidence="5" id="KW-0288">FMN</keyword>
<dbReference type="Proteomes" id="UP000287519">
    <property type="component" value="Unassembled WGS sequence"/>
</dbReference>
<dbReference type="AlphaFoldDB" id="A0A402CJV1"/>
<dbReference type="GO" id="GO:0046872">
    <property type="term" value="F:metal ion binding"/>
    <property type="evidence" value="ECO:0007669"/>
    <property type="project" value="UniProtKB-KW"/>
</dbReference>
<dbReference type="InterPro" id="IPR036188">
    <property type="entry name" value="FAD/NAD-bd_sf"/>
</dbReference>
<comment type="cofactor">
    <cofactor evidence="1">
        <name>FMN</name>
        <dbReference type="ChEBI" id="CHEBI:58210"/>
    </cofactor>
</comment>
<evidence type="ECO:0000313" key="12">
    <source>
        <dbReference type="EMBL" id="GCE43825.1"/>
    </source>
</evidence>
<proteinExistence type="inferred from homology"/>
<dbReference type="InterPro" id="IPR001155">
    <property type="entry name" value="OxRdtase_FMN_N"/>
</dbReference>
<comment type="cofactor">
    <cofactor evidence="2">
        <name>[4Fe-4S] cluster</name>
        <dbReference type="ChEBI" id="CHEBI:49883"/>
    </cofactor>
</comment>
<keyword evidence="4" id="KW-0285">Flavoprotein</keyword>
<dbReference type="PANTHER" id="PTHR42917">
    <property type="entry name" value="2,4-DIENOYL-COA REDUCTASE"/>
    <property type="match status" value="1"/>
</dbReference>
<evidence type="ECO:0000256" key="2">
    <source>
        <dbReference type="ARBA" id="ARBA00001966"/>
    </source>
</evidence>
<dbReference type="Gene3D" id="3.20.20.70">
    <property type="entry name" value="Aldolase class I"/>
    <property type="match status" value="1"/>
</dbReference>
<dbReference type="EMBL" id="BHYM01000081">
    <property type="protein sequence ID" value="GCE43825.1"/>
    <property type="molecule type" value="Genomic_DNA"/>
</dbReference>
<sequence>MSAQLTDPITLAGRHAPSRVLLGPHPTNLGAGRALSPRHVAYYERRARGGAGIVVTEVASVHASDWPYERAPLASDCVAGWRDVVDACRPHGTLVLAGLGHTGLQGSSAYSQAVLWGPSGIADVISREMPMQMEQAEIDGLVDGFRAGAAAAAAADVDGVELDVGPRALLRQFLSNLTNVRDDAYGTDPLRLLREVLTAVRAELGPGRILSLRLSCDEETSWAGITPSIAAGHARDLADALDLLVVVRGGPLSPNAYRPDFHRPPAFGTELCRGIRTAVAGAVPVVLQGSVVDPADARRALDDGVADVVEMTRAQIADPDLVVKIRRGAVPRPCVLCNQTCQVLDPRNPVVTCVGNPTAGHETVDPEETLDPTEDAAVVAGTALVVGGGPAGLEAARVLALRGRRVTVAEASTRLGGMVRDAVGAPHLRALTDWLENECRGLGVEFRLGTTVSEAELDAAERDGVTVILATGSTPRPLPFPVVGRVRCLGAADLQDGDVPAEGPHVVFDPVGGPVGVAVAEWLAARGRDVSIVTQDSVAGSRLGLTGDLADANTRLQRAGVTRHLDSRIVSIDGDGMRLRNRYTAEESVVPCAVLIDCSHRLPEDTLGATRPDAVRAGDCVAPRTLLEAVREGRTEALAATAHRRSEFDHHPFTLVTER</sequence>
<dbReference type="GO" id="GO:0033543">
    <property type="term" value="P:fatty acid beta-oxidation, unsaturated, even number, reductase/isomerase pathway"/>
    <property type="evidence" value="ECO:0007669"/>
    <property type="project" value="TreeGrafter"/>
</dbReference>
<evidence type="ECO:0000256" key="5">
    <source>
        <dbReference type="ARBA" id="ARBA00022643"/>
    </source>
</evidence>
<dbReference type="GO" id="GO:0010181">
    <property type="term" value="F:FMN binding"/>
    <property type="evidence" value="ECO:0007669"/>
    <property type="project" value="InterPro"/>
</dbReference>
<dbReference type="OrthoDB" id="3169239at2"/>
<feature type="domain" description="FAD/NAD(P)-binding" evidence="11">
    <location>
        <begin position="381"/>
        <end position="458"/>
    </location>
</feature>
<evidence type="ECO:0000256" key="4">
    <source>
        <dbReference type="ARBA" id="ARBA00022630"/>
    </source>
</evidence>